<keyword evidence="7" id="KW-1185">Reference proteome</keyword>
<evidence type="ECO:0000256" key="5">
    <source>
        <dbReference type="ARBA" id="ARBA00023098"/>
    </source>
</evidence>
<dbReference type="GO" id="GO:0008168">
    <property type="term" value="F:methyltransferase activity"/>
    <property type="evidence" value="ECO:0007669"/>
    <property type="project" value="UniProtKB-KW"/>
</dbReference>
<organism evidence="6 7">
    <name type="scientific">Cryobacterium cryoconiti</name>
    <dbReference type="NCBI Taxonomy" id="1259239"/>
    <lineage>
        <taxon>Bacteria</taxon>
        <taxon>Bacillati</taxon>
        <taxon>Actinomycetota</taxon>
        <taxon>Actinomycetes</taxon>
        <taxon>Micrococcales</taxon>
        <taxon>Microbacteriaceae</taxon>
        <taxon>Cryobacterium</taxon>
    </lineage>
</organism>
<comment type="similarity">
    <text evidence="1">Belongs to the CFA/CMAS family.</text>
</comment>
<evidence type="ECO:0000256" key="4">
    <source>
        <dbReference type="ARBA" id="ARBA00022691"/>
    </source>
</evidence>
<dbReference type="Proteomes" id="UP000297472">
    <property type="component" value="Unassembled WGS sequence"/>
</dbReference>
<evidence type="ECO:0000256" key="3">
    <source>
        <dbReference type="ARBA" id="ARBA00022679"/>
    </source>
</evidence>
<dbReference type="PIRSF" id="PIRSF003085">
    <property type="entry name" value="CMAS"/>
    <property type="match status" value="1"/>
</dbReference>
<evidence type="ECO:0000313" key="6">
    <source>
        <dbReference type="EMBL" id="TFD33316.1"/>
    </source>
</evidence>
<dbReference type="PANTHER" id="PTHR43667:SF1">
    <property type="entry name" value="CYCLOPROPANE-FATTY-ACYL-PHOSPHOLIPID SYNTHASE"/>
    <property type="match status" value="1"/>
</dbReference>
<reference evidence="6 7" key="1">
    <citation type="submission" date="2019-03" db="EMBL/GenBank/DDBJ databases">
        <title>Genomics of glacier-inhabiting Cryobacterium strains.</title>
        <authorList>
            <person name="Liu Q."/>
            <person name="Xin Y.-H."/>
        </authorList>
    </citation>
    <scope>NUCLEOTIDE SEQUENCE [LARGE SCALE GENOMIC DNA]</scope>
    <source>
        <strain evidence="6 7">TMT1-51</strain>
    </source>
</reference>
<dbReference type="InterPro" id="IPR003333">
    <property type="entry name" value="CMAS"/>
</dbReference>
<dbReference type="RefSeq" id="WP_134423436.1">
    <property type="nucleotide sequence ID" value="NZ_SOHA01000005.1"/>
</dbReference>
<dbReference type="Pfam" id="PF02353">
    <property type="entry name" value="CMAS"/>
    <property type="match status" value="1"/>
</dbReference>
<keyword evidence="3 6" id="KW-0808">Transferase</keyword>
<dbReference type="SUPFAM" id="SSF53335">
    <property type="entry name" value="S-adenosyl-L-methionine-dependent methyltransferases"/>
    <property type="match status" value="1"/>
</dbReference>
<gene>
    <name evidence="6" type="ORF">E3T49_03280</name>
</gene>
<name>A0A4Y8JZ20_9MICO</name>
<dbReference type="InterPro" id="IPR050723">
    <property type="entry name" value="CFA/CMAS"/>
</dbReference>
<protein>
    <submittedName>
        <fullName evidence="6">Methyltransferase domain-containing protein</fullName>
    </submittedName>
</protein>
<accession>A0A4Y8JZ20</accession>
<proteinExistence type="inferred from homology"/>
<keyword evidence="5" id="KW-0443">Lipid metabolism</keyword>
<comment type="caution">
    <text evidence="6">The sequence shown here is derived from an EMBL/GenBank/DDBJ whole genome shotgun (WGS) entry which is preliminary data.</text>
</comment>
<evidence type="ECO:0000313" key="7">
    <source>
        <dbReference type="Proteomes" id="UP000297472"/>
    </source>
</evidence>
<sequence length="445" mass="48787">MTTFKDRVPDAAPAAPKPVTQGKLTLAEIMEILAGGRLPLSFTAYDGSSAGPPDAPLGLELKTPRGTTYLATGRGDLGLARAYIAGDLDVHGVHPGDPYELLRALAGELVFKLPPPRVTANIIRSIGARHLRPIAPPAQEGAPRWRRAVGGLRHSKTRDAEAIHHHYDVSNGFYGWVLGPSMTYTCACYPRLDASLDEAQENKYRLVFEKLRLREGDRLLDVGCGWGGMVRYAARRGVDATGVTLSEQQAAWAQRAIADEGLTDLAQVRFGDYRDITETGFDAVSSIGLLEHIGVRNYPSYFGFLQSRLRPGGLLLNHCITRPDNRSEASTRGFIDRYVFPDGELTGSGQIISAAQDVGLEVLHEENLRQHYAMTLRDWCANLVEHWDEAVAEVGLQTAKVWGLYMAGSRLAFETGGIQLHQVLAVRPDADGRVSDLPLRPWWTS</sequence>
<dbReference type="EMBL" id="SOHA01000005">
    <property type="protein sequence ID" value="TFD33316.1"/>
    <property type="molecule type" value="Genomic_DNA"/>
</dbReference>
<keyword evidence="2 6" id="KW-0489">Methyltransferase</keyword>
<evidence type="ECO:0000256" key="1">
    <source>
        <dbReference type="ARBA" id="ARBA00010815"/>
    </source>
</evidence>
<dbReference type="GO" id="GO:0008610">
    <property type="term" value="P:lipid biosynthetic process"/>
    <property type="evidence" value="ECO:0007669"/>
    <property type="project" value="InterPro"/>
</dbReference>
<dbReference type="InterPro" id="IPR029063">
    <property type="entry name" value="SAM-dependent_MTases_sf"/>
</dbReference>
<dbReference type="Gene3D" id="3.40.50.150">
    <property type="entry name" value="Vaccinia Virus protein VP39"/>
    <property type="match status" value="1"/>
</dbReference>
<keyword evidence="4" id="KW-0949">S-adenosyl-L-methionine</keyword>
<dbReference type="PANTHER" id="PTHR43667">
    <property type="entry name" value="CYCLOPROPANE-FATTY-ACYL-PHOSPHOLIPID SYNTHASE"/>
    <property type="match status" value="1"/>
</dbReference>
<dbReference type="AlphaFoldDB" id="A0A4Y8JZ20"/>
<dbReference type="GO" id="GO:0032259">
    <property type="term" value="P:methylation"/>
    <property type="evidence" value="ECO:0007669"/>
    <property type="project" value="UniProtKB-KW"/>
</dbReference>
<evidence type="ECO:0000256" key="2">
    <source>
        <dbReference type="ARBA" id="ARBA00022603"/>
    </source>
</evidence>
<dbReference type="CDD" id="cd02440">
    <property type="entry name" value="AdoMet_MTases"/>
    <property type="match status" value="1"/>
</dbReference>
<dbReference type="OrthoDB" id="9782855at2"/>